<keyword evidence="1" id="KW-1133">Transmembrane helix</keyword>
<dbReference type="AlphaFoldDB" id="A0A1W2GZ37"/>
<keyword evidence="1" id="KW-0812">Transmembrane</keyword>
<organism evidence="2 3">
    <name type="scientific">Aquiflexum balticum DSM 16537</name>
    <dbReference type="NCBI Taxonomy" id="758820"/>
    <lineage>
        <taxon>Bacteria</taxon>
        <taxon>Pseudomonadati</taxon>
        <taxon>Bacteroidota</taxon>
        <taxon>Cytophagia</taxon>
        <taxon>Cytophagales</taxon>
        <taxon>Cyclobacteriaceae</taxon>
        <taxon>Aquiflexum</taxon>
    </lineage>
</organism>
<evidence type="ECO:0000256" key="1">
    <source>
        <dbReference type="SAM" id="Phobius"/>
    </source>
</evidence>
<dbReference type="RefSeq" id="WP_084118367.1">
    <property type="nucleotide sequence ID" value="NZ_LT838813.1"/>
</dbReference>
<feature type="transmembrane region" description="Helical" evidence="1">
    <location>
        <begin position="5"/>
        <end position="23"/>
    </location>
</feature>
<reference evidence="3" key="1">
    <citation type="submission" date="2017-04" db="EMBL/GenBank/DDBJ databases">
        <authorList>
            <person name="Varghese N."/>
            <person name="Submissions S."/>
        </authorList>
    </citation>
    <scope>NUCLEOTIDE SEQUENCE [LARGE SCALE GENOMIC DNA]</scope>
    <source>
        <strain evidence="3">DSM 16537</strain>
    </source>
</reference>
<name>A0A1W2GZ37_9BACT</name>
<evidence type="ECO:0000313" key="2">
    <source>
        <dbReference type="EMBL" id="SMD41486.1"/>
    </source>
</evidence>
<evidence type="ECO:0000313" key="3">
    <source>
        <dbReference type="Proteomes" id="UP000192333"/>
    </source>
</evidence>
<keyword evidence="1" id="KW-0472">Membrane</keyword>
<proteinExistence type="predicted"/>
<dbReference type="Proteomes" id="UP000192333">
    <property type="component" value="Chromosome I"/>
</dbReference>
<accession>A0A1W2GZ37</accession>
<dbReference type="STRING" id="758820.SAMN00777080_0004"/>
<keyword evidence="3" id="KW-1185">Reference proteome</keyword>
<protein>
    <submittedName>
        <fullName evidence="2">Uncharacterized protein</fullName>
    </submittedName>
</protein>
<sequence>MSSKYLLYGIIAAVILIIVWIVGDTVSQPGVGDLKGDFIEMASYRNENNTGPVIRIYAVYTSDSTRETMLDYGNFMPHTKYGNTKVFFFDDREFTPKSIRPSEPIFESKYEKNCIAVFEKTAMGDVRFKKYPFQ</sequence>
<gene>
    <name evidence="2" type="ORF">SAMN00777080_0004</name>
</gene>
<dbReference type="OrthoDB" id="709006at2"/>
<dbReference type="EMBL" id="LT838813">
    <property type="protein sequence ID" value="SMD41486.1"/>
    <property type="molecule type" value="Genomic_DNA"/>
</dbReference>